<evidence type="ECO:0000313" key="1">
    <source>
        <dbReference type="EMBL" id="XBO41639.1"/>
    </source>
</evidence>
<gene>
    <name evidence="1" type="ORF">ABEG18_13050</name>
</gene>
<organism evidence="1">
    <name type="scientific">Alsobacter sp. KACC 23698</name>
    <dbReference type="NCBI Taxonomy" id="3149229"/>
    <lineage>
        <taxon>Bacteria</taxon>
        <taxon>Pseudomonadati</taxon>
        <taxon>Pseudomonadota</taxon>
        <taxon>Alphaproteobacteria</taxon>
        <taxon>Hyphomicrobiales</taxon>
        <taxon>Alsobacteraceae</taxon>
        <taxon>Alsobacter</taxon>
    </lineage>
</organism>
<dbReference type="AlphaFoldDB" id="A0AAU7JNI6"/>
<evidence type="ECO:0008006" key="2">
    <source>
        <dbReference type="Google" id="ProtNLM"/>
    </source>
</evidence>
<dbReference type="EMBL" id="CP157484">
    <property type="protein sequence ID" value="XBO41639.1"/>
    <property type="molecule type" value="Genomic_DNA"/>
</dbReference>
<proteinExistence type="predicted"/>
<sequence length="126" mass="13851">MNLSAASRAVLALAKPATLRRFGARQRNPNGTFSDPVATEIPIQAVIQAPSEGDLRQVPEGERSEAWVTIWTPTELHTASEDSGALADEIESPRGERFKVYRVAVREEGGFTRAIGRLTHDRGRRV</sequence>
<accession>A0AAU7JNI6</accession>
<reference evidence="1" key="1">
    <citation type="submission" date="2024-05" db="EMBL/GenBank/DDBJ databases">
        <authorList>
            <person name="Kim S."/>
            <person name="Heo J."/>
            <person name="Choi H."/>
            <person name="Choi Y."/>
            <person name="Kwon S.-W."/>
            <person name="Kim Y."/>
        </authorList>
    </citation>
    <scope>NUCLEOTIDE SEQUENCE</scope>
    <source>
        <strain evidence="1">KACC 23698</strain>
    </source>
</reference>
<protein>
    <recommendedName>
        <fullName evidence="2">Head-tail adaptor protein</fullName>
    </recommendedName>
</protein>
<name>A0AAU7JNI6_9HYPH</name>
<dbReference type="RefSeq" id="WP_406858495.1">
    <property type="nucleotide sequence ID" value="NZ_CP157484.1"/>
</dbReference>